<evidence type="ECO:0000313" key="2">
    <source>
        <dbReference type="EMBL" id="KAL3273681.1"/>
    </source>
</evidence>
<organism evidence="2 3">
    <name type="scientific">Cryptolaemus montrouzieri</name>
    <dbReference type="NCBI Taxonomy" id="559131"/>
    <lineage>
        <taxon>Eukaryota</taxon>
        <taxon>Metazoa</taxon>
        <taxon>Ecdysozoa</taxon>
        <taxon>Arthropoda</taxon>
        <taxon>Hexapoda</taxon>
        <taxon>Insecta</taxon>
        <taxon>Pterygota</taxon>
        <taxon>Neoptera</taxon>
        <taxon>Endopterygota</taxon>
        <taxon>Coleoptera</taxon>
        <taxon>Polyphaga</taxon>
        <taxon>Cucujiformia</taxon>
        <taxon>Coccinelloidea</taxon>
        <taxon>Coccinellidae</taxon>
        <taxon>Scymninae</taxon>
        <taxon>Scymnini</taxon>
        <taxon>Cryptolaemus</taxon>
    </lineage>
</organism>
<feature type="compositionally biased region" description="Basic and acidic residues" evidence="1">
    <location>
        <begin position="276"/>
        <end position="286"/>
    </location>
</feature>
<evidence type="ECO:0000313" key="3">
    <source>
        <dbReference type="Proteomes" id="UP001516400"/>
    </source>
</evidence>
<comment type="caution">
    <text evidence="2">The sequence shown here is derived from an EMBL/GenBank/DDBJ whole genome shotgun (WGS) entry which is preliminary data.</text>
</comment>
<gene>
    <name evidence="2" type="ORF">HHI36_015111</name>
</gene>
<dbReference type="Proteomes" id="UP001516400">
    <property type="component" value="Unassembled WGS sequence"/>
</dbReference>
<dbReference type="EMBL" id="JABFTP020000062">
    <property type="protein sequence ID" value="KAL3273681.1"/>
    <property type="molecule type" value="Genomic_DNA"/>
</dbReference>
<proteinExistence type="predicted"/>
<evidence type="ECO:0008006" key="4">
    <source>
        <dbReference type="Google" id="ProtNLM"/>
    </source>
</evidence>
<sequence>MPLFEIYELRNTDGDSTSNAKPVEEGSVNVSVSSIQDDDKQIQNNIYGRTIQLHFLRMSSDHKIELITRMLRDVRNLRSLAFILNIFFSVNTKLISYSKITVDSNSAYDQFITDHDRVLDDEELRATLADDIQWYKSLADSEQVNTITGLMRLAGGNIIKKLYWRLIKIFNERRSEVVGALQKYTSRTSMNFLEDIDEKLISLKEYPTINTEQDEYEDYNTECPSHKKLVESRKQWQASMAKLRKEVETDVQKLNEPVLQRLREKEKAVNSSKSKLASEKKGKEKSSVATKTQNLKPQGEEIDWLQLLPVWTVKKIFSYIDDKALQSLKNVNNYWAVISKEVLTEKKTREHMNSAIKKSEEFLDLLLDMPILRTDLEVDTTLRIEETTGYRRRMEKQRRTGATLRRLTPDQKTLHNKSVLSECFNLFETQHAPFLGHLKPFPTNLPVIKPEPDIEKPMNIGTGNVLISHVRSRAISPPSITKADDIIEVRSGTSVMSLVPSIIVSEVNMETW</sequence>
<feature type="region of interest" description="Disordered" evidence="1">
    <location>
        <begin position="266"/>
        <end position="293"/>
    </location>
</feature>
<accession>A0ABD2N4M3</accession>
<keyword evidence="3" id="KW-1185">Reference proteome</keyword>
<reference evidence="2 3" key="1">
    <citation type="journal article" date="2021" name="BMC Biol.">
        <title>Horizontally acquired antibacterial genes associated with adaptive radiation of ladybird beetles.</title>
        <authorList>
            <person name="Li H.S."/>
            <person name="Tang X.F."/>
            <person name="Huang Y.H."/>
            <person name="Xu Z.Y."/>
            <person name="Chen M.L."/>
            <person name="Du X.Y."/>
            <person name="Qiu B.Y."/>
            <person name="Chen P.T."/>
            <person name="Zhang W."/>
            <person name="Slipinski A."/>
            <person name="Escalona H.E."/>
            <person name="Waterhouse R.M."/>
            <person name="Zwick A."/>
            <person name="Pang H."/>
        </authorList>
    </citation>
    <scope>NUCLEOTIDE SEQUENCE [LARGE SCALE GENOMIC DNA]</scope>
    <source>
        <strain evidence="2">SYSU2018</strain>
    </source>
</reference>
<name>A0ABD2N4M3_9CUCU</name>
<evidence type="ECO:0000256" key="1">
    <source>
        <dbReference type="SAM" id="MobiDB-lite"/>
    </source>
</evidence>
<protein>
    <recommendedName>
        <fullName evidence="4">F-box domain-containing protein</fullName>
    </recommendedName>
</protein>
<dbReference type="AlphaFoldDB" id="A0ABD2N4M3"/>